<dbReference type="EMBL" id="BMRP01000002">
    <property type="protein sequence ID" value="GGU48088.1"/>
    <property type="molecule type" value="Genomic_DNA"/>
</dbReference>
<keyword evidence="2" id="KW-1185">Reference proteome</keyword>
<proteinExistence type="predicted"/>
<name>A0ABQ2URF4_9ACTN</name>
<dbReference type="Proteomes" id="UP000654471">
    <property type="component" value="Unassembled WGS sequence"/>
</dbReference>
<organism evidence="1 2">
    <name type="scientific">Streptomyces albospinus</name>
    <dbReference type="NCBI Taxonomy" id="285515"/>
    <lineage>
        <taxon>Bacteria</taxon>
        <taxon>Bacillati</taxon>
        <taxon>Actinomycetota</taxon>
        <taxon>Actinomycetes</taxon>
        <taxon>Kitasatosporales</taxon>
        <taxon>Streptomycetaceae</taxon>
        <taxon>Streptomyces</taxon>
    </lineage>
</organism>
<evidence type="ECO:0000313" key="2">
    <source>
        <dbReference type="Proteomes" id="UP000654471"/>
    </source>
</evidence>
<protein>
    <submittedName>
        <fullName evidence="1">Uncharacterized protein</fullName>
    </submittedName>
</protein>
<comment type="caution">
    <text evidence="1">The sequence shown here is derived from an EMBL/GenBank/DDBJ whole genome shotgun (WGS) entry which is preliminary data.</text>
</comment>
<evidence type="ECO:0000313" key="1">
    <source>
        <dbReference type="EMBL" id="GGU48088.1"/>
    </source>
</evidence>
<reference evidence="2" key="1">
    <citation type="journal article" date="2019" name="Int. J. Syst. Evol. Microbiol.">
        <title>The Global Catalogue of Microorganisms (GCM) 10K type strain sequencing project: providing services to taxonomists for standard genome sequencing and annotation.</title>
        <authorList>
            <consortium name="The Broad Institute Genomics Platform"/>
            <consortium name="The Broad Institute Genome Sequencing Center for Infectious Disease"/>
            <person name="Wu L."/>
            <person name="Ma J."/>
        </authorList>
    </citation>
    <scope>NUCLEOTIDE SEQUENCE [LARGE SCALE GENOMIC DNA]</scope>
    <source>
        <strain evidence="2">JCM 3399</strain>
    </source>
</reference>
<sequence>MQAGDAEHGVVYADALEAAVAQDLPALHAGEGVLDAGPNLLVGSVVFLLPVREFGLAFRPAARLDQAGAGIAAVRDGRRLADGVLRAGFRPCSAVVAVAGQRPADRDDETGASVDDDLVIGRVTVGSSSTARPPCGRG</sequence>
<accession>A0ABQ2URF4</accession>
<gene>
    <name evidence="1" type="ORF">GCM10010211_10320</name>
</gene>